<proteinExistence type="predicted"/>
<dbReference type="PANTHER" id="PTHR35175:SF2">
    <property type="entry name" value="DUF1289 DOMAIN-CONTAINING PROTEIN"/>
    <property type="match status" value="1"/>
</dbReference>
<sequence>MAAMETPCVRICMIDEATGFCTGCGRTRDEIAAWISLTPEKRRAVMAGLAARLAALRDGEKCPAGKTGA</sequence>
<dbReference type="InterPro" id="IPR010710">
    <property type="entry name" value="DUF1289"/>
</dbReference>
<dbReference type="RefSeq" id="WP_165278638.1">
    <property type="nucleotide sequence ID" value="NZ_BAABGS010000021.1"/>
</dbReference>
<evidence type="ECO:0000313" key="2">
    <source>
        <dbReference type="Proteomes" id="UP001597373"/>
    </source>
</evidence>
<comment type="caution">
    <text evidence="1">The sequence shown here is derived from an EMBL/GenBank/DDBJ whole genome shotgun (WGS) entry which is preliminary data.</text>
</comment>
<dbReference type="Pfam" id="PF06945">
    <property type="entry name" value="DUF1289"/>
    <property type="match status" value="1"/>
</dbReference>
<organism evidence="1 2">
    <name type="scientific">Chelativorans composti</name>
    <dbReference type="NCBI Taxonomy" id="768533"/>
    <lineage>
        <taxon>Bacteria</taxon>
        <taxon>Pseudomonadati</taxon>
        <taxon>Pseudomonadota</taxon>
        <taxon>Alphaproteobacteria</taxon>
        <taxon>Hyphomicrobiales</taxon>
        <taxon>Phyllobacteriaceae</taxon>
        <taxon>Chelativorans</taxon>
    </lineage>
</organism>
<gene>
    <name evidence="1" type="ORF">ACFSMZ_11855</name>
</gene>
<protein>
    <submittedName>
        <fullName evidence="1">DUF1289 domain-containing protein</fullName>
    </submittedName>
</protein>
<dbReference type="EMBL" id="JBHUIR010000038">
    <property type="protein sequence ID" value="MFD2260453.1"/>
    <property type="molecule type" value="Genomic_DNA"/>
</dbReference>
<name>A0ABW5DH79_9HYPH</name>
<accession>A0ABW5DH79</accession>
<dbReference type="Proteomes" id="UP001597373">
    <property type="component" value="Unassembled WGS sequence"/>
</dbReference>
<reference evidence="2" key="1">
    <citation type="journal article" date="2019" name="Int. J. Syst. Evol. Microbiol.">
        <title>The Global Catalogue of Microorganisms (GCM) 10K type strain sequencing project: providing services to taxonomists for standard genome sequencing and annotation.</title>
        <authorList>
            <consortium name="The Broad Institute Genomics Platform"/>
            <consortium name="The Broad Institute Genome Sequencing Center for Infectious Disease"/>
            <person name="Wu L."/>
            <person name="Ma J."/>
        </authorList>
    </citation>
    <scope>NUCLEOTIDE SEQUENCE [LARGE SCALE GENOMIC DNA]</scope>
    <source>
        <strain evidence="2">KCTC 23707</strain>
    </source>
</reference>
<evidence type="ECO:0000313" key="1">
    <source>
        <dbReference type="EMBL" id="MFD2260453.1"/>
    </source>
</evidence>
<dbReference type="PANTHER" id="PTHR35175">
    <property type="entry name" value="DUF1289 DOMAIN-CONTAINING PROTEIN"/>
    <property type="match status" value="1"/>
</dbReference>
<keyword evidence="2" id="KW-1185">Reference proteome</keyword>